<evidence type="ECO:0000259" key="2">
    <source>
        <dbReference type="Pfam" id="PF09917"/>
    </source>
</evidence>
<keyword evidence="1" id="KW-0732">Signal</keyword>
<proteinExistence type="predicted"/>
<gene>
    <name evidence="3" type="ORF">EV668_1415</name>
</gene>
<dbReference type="PANTHER" id="PTHR36919">
    <property type="entry name" value="BLR1215 PROTEIN"/>
    <property type="match status" value="1"/>
</dbReference>
<reference evidence="3 4" key="1">
    <citation type="submission" date="2019-03" db="EMBL/GenBank/DDBJ databases">
        <title>Genomic Encyclopedia of Type Strains, Phase IV (KMG-IV): sequencing the most valuable type-strain genomes for metagenomic binning, comparative biology and taxonomic classification.</title>
        <authorList>
            <person name="Goeker M."/>
        </authorList>
    </citation>
    <scope>NUCLEOTIDE SEQUENCE [LARGE SCALE GENOMIC DNA]</scope>
    <source>
        <strain evidence="3 4">DSM 25903</strain>
    </source>
</reference>
<evidence type="ECO:0000313" key="4">
    <source>
        <dbReference type="Proteomes" id="UP000295122"/>
    </source>
</evidence>
<organism evidence="3 4">
    <name type="scientific">Enterovirga rhinocerotis</name>
    <dbReference type="NCBI Taxonomy" id="1339210"/>
    <lineage>
        <taxon>Bacteria</taxon>
        <taxon>Pseudomonadati</taxon>
        <taxon>Pseudomonadota</taxon>
        <taxon>Alphaproteobacteria</taxon>
        <taxon>Hyphomicrobiales</taxon>
        <taxon>Methylobacteriaceae</taxon>
        <taxon>Enterovirga</taxon>
    </lineage>
</organism>
<keyword evidence="4" id="KW-1185">Reference proteome</keyword>
<dbReference type="PANTHER" id="PTHR36919:SF2">
    <property type="entry name" value="BLL6627 PROTEIN"/>
    <property type="match status" value="1"/>
</dbReference>
<feature type="domain" description="DUF2147" evidence="2">
    <location>
        <begin position="27"/>
        <end position="133"/>
    </location>
</feature>
<feature type="signal peptide" evidence="1">
    <location>
        <begin position="1"/>
        <end position="21"/>
    </location>
</feature>
<evidence type="ECO:0000256" key="1">
    <source>
        <dbReference type="SAM" id="SignalP"/>
    </source>
</evidence>
<accession>A0A4V3DYV5</accession>
<dbReference type="Pfam" id="PF09917">
    <property type="entry name" value="DUF2147"/>
    <property type="match status" value="1"/>
</dbReference>
<dbReference type="Gene3D" id="2.40.128.520">
    <property type="match status" value="1"/>
</dbReference>
<dbReference type="Proteomes" id="UP000295122">
    <property type="component" value="Unassembled WGS sequence"/>
</dbReference>
<sequence>MRQFGAIAIAFAGMAGTAASAADGPSGVWMTEERDSKIRIASCGRALCATILWAKGGGVDDQNPDPKLRQRAIVGLDLSRDIRPDGKGGWQASMYNPENGRTYRTTLTPKGGELEVGGCVLGGLICGSETWRRSGDIAGHLPSGRD</sequence>
<dbReference type="OrthoDB" id="9811671at2"/>
<dbReference type="AlphaFoldDB" id="A0A4V3DYV5"/>
<name>A0A4V3DYV5_9HYPH</name>
<feature type="chain" id="PRO_5020198682" evidence="1">
    <location>
        <begin position="22"/>
        <end position="146"/>
    </location>
</feature>
<evidence type="ECO:0000313" key="3">
    <source>
        <dbReference type="EMBL" id="TDR94139.1"/>
    </source>
</evidence>
<dbReference type="InterPro" id="IPR019223">
    <property type="entry name" value="DUF2147"/>
</dbReference>
<dbReference type="EMBL" id="SNZR01000011">
    <property type="protein sequence ID" value="TDR94139.1"/>
    <property type="molecule type" value="Genomic_DNA"/>
</dbReference>
<protein>
    <submittedName>
        <fullName evidence="3">Uncharacterized protein (DUF2147 family)</fullName>
    </submittedName>
</protein>
<comment type="caution">
    <text evidence="3">The sequence shown here is derived from an EMBL/GenBank/DDBJ whole genome shotgun (WGS) entry which is preliminary data.</text>
</comment>
<dbReference type="RefSeq" id="WP_133769066.1">
    <property type="nucleotide sequence ID" value="NZ_SNZR01000011.1"/>
</dbReference>